<protein>
    <recommendedName>
        <fullName evidence="4">GOLD domain-containing protein</fullName>
    </recommendedName>
</protein>
<proteinExistence type="predicted"/>
<gene>
    <name evidence="2" type="ORF">INH39_23845</name>
</gene>
<organism evidence="2 3">
    <name type="scientific">Massilia violaceinigra</name>
    <dbReference type="NCBI Taxonomy" id="2045208"/>
    <lineage>
        <taxon>Bacteria</taxon>
        <taxon>Pseudomonadati</taxon>
        <taxon>Pseudomonadota</taxon>
        <taxon>Betaproteobacteria</taxon>
        <taxon>Burkholderiales</taxon>
        <taxon>Oxalobacteraceae</taxon>
        <taxon>Telluria group</taxon>
        <taxon>Massilia</taxon>
    </lineage>
</organism>
<dbReference type="RefSeq" id="WP_243489619.1">
    <property type="nucleotide sequence ID" value="NZ_CP063361.1"/>
</dbReference>
<evidence type="ECO:0000313" key="2">
    <source>
        <dbReference type="EMBL" id="UOD28461.1"/>
    </source>
</evidence>
<dbReference type="EMBL" id="CP063361">
    <property type="protein sequence ID" value="UOD28461.1"/>
    <property type="molecule type" value="Genomic_DNA"/>
</dbReference>
<name>A0ABY4A132_9BURK</name>
<feature type="transmembrane region" description="Helical" evidence="1">
    <location>
        <begin position="146"/>
        <end position="167"/>
    </location>
</feature>
<keyword evidence="1" id="KW-0812">Transmembrane</keyword>
<evidence type="ECO:0000313" key="3">
    <source>
        <dbReference type="Proteomes" id="UP000831532"/>
    </source>
</evidence>
<accession>A0ABY4A132</accession>
<keyword evidence="3" id="KW-1185">Reference proteome</keyword>
<evidence type="ECO:0000256" key="1">
    <source>
        <dbReference type="SAM" id="Phobius"/>
    </source>
</evidence>
<reference evidence="2 3" key="1">
    <citation type="submission" date="2020-10" db="EMBL/GenBank/DDBJ databases">
        <title>Genome analysis of Massilia species.</title>
        <authorList>
            <person name="Jung D.-H."/>
        </authorList>
    </citation>
    <scope>NUCLEOTIDE SEQUENCE [LARGE SCALE GENOMIC DNA]</scope>
    <source>
        <strain evidence="3">sipir</strain>
    </source>
</reference>
<evidence type="ECO:0008006" key="4">
    <source>
        <dbReference type="Google" id="ProtNLM"/>
    </source>
</evidence>
<keyword evidence="1" id="KW-1133">Transmembrane helix</keyword>
<dbReference type="Proteomes" id="UP000831532">
    <property type="component" value="Chromosome"/>
</dbReference>
<keyword evidence="1" id="KW-0472">Membrane</keyword>
<sequence>MTIFDGMRRVAAVLSVIALNAAAVVIWSEKPFVEFIYEIDGVDKPPVFVEFCEFNVHGARSLGRETDDGRTYRVTLCFLAHESTDGRMLVEYKNADGLIGRNIPRSDEVQQYMRRTGELLDQTPAELLAAKKELDKQRRSYRVTGAIFTLAVLLFFWLFMQIVGVMLNSMPALRNNNSGENK</sequence>